<protein>
    <submittedName>
        <fullName evidence="7">Putative serine/threonine-protein kinase Nek4-like isoform X1</fullName>
    </submittedName>
</protein>
<evidence type="ECO:0000313" key="8">
    <source>
        <dbReference type="Proteomes" id="UP000283509"/>
    </source>
</evidence>
<keyword evidence="4 7" id="KW-0418">Kinase</keyword>
<organism evidence="7 8">
    <name type="scientific">Penaeus vannamei</name>
    <name type="common">Whiteleg shrimp</name>
    <name type="synonym">Litopenaeus vannamei</name>
    <dbReference type="NCBI Taxonomy" id="6689"/>
    <lineage>
        <taxon>Eukaryota</taxon>
        <taxon>Metazoa</taxon>
        <taxon>Ecdysozoa</taxon>
        <taxon>Arthropoda</taxon>
        <taxon>Crustacea</taxon>
        <taxon>Multicrustacea</taxon>
        <taxon>Malacostraca</taxon>
        <taxon>Eumalacostraca</taxon>
        <taxon>Eucarida</taxon>
        <taxon>Decapoda</taxon>
        <taxon>Dendrobranchiata</taxon>
        <taxon>Penaeoidea</taxon>
        <taxon>Penaeidae</taxon>
        <taxon>Penaeus</taxon>
    </lineage>
</organism>
<dbReference type="OrthoDB" id="74764at2759"/>
<dbReference type="PROSITE" id="PS50011">
    <property type="entry name" value="PROTEIN_KINASE_DOM"/>
    <property type="match status" value="1"/>
</dbReference>
<dbReference type="PANTHER" id="PTHR24342:SF12">
    <property type="entry name" value="DEATH-ASSOCIATED PROTEIN KINASE RELATED"/>
    <property type="match status" value="1"/>
</dbReference>
<comment type="caution">
    <text evidence="7">The sequence shown here is derived from an EMBL/GenBank/DDBJ whole genome shotgun (WGS) entry which is preliminary data.</text>
</comment>
<name>A0A3R7M1C1_PENVA</name>
<dbReference type="GO" id="GO:0005634">
    <property type="term" value="C:nucleus"/>
    <property type="evidence" value="ECO:0007669"/>
    <property type="project" value="TreeGrafter"/>
</dbReference>
<dbReference type="GO" id="GO:0035556">
    <property type="term" value="P:intracellular signal transduction"/>
    <property type="evidence" value="ECO:0007669"/>
    <property type="project" value="TreeGrafter"/>
</dbReference>
<dbReference type="GO" id="GO:0043065">
    <property type="term" value="P:positive regulation of apoptotic process"/>
    <property type="evidence" value="ECO:0007669"/>
    <property type="project" value="TreeGrafter"/>
</dbReference>
<evidence type="ECO:0000256" key="2">
    <source>
        <dbReference type="ARBA" id="ARBA00022679"/>
    </source>
</evidence>
<keyword evidence="5" id="KW-0067">ATP-binding</keyword>
<dbReference type="InterPro" id="IPR000719">
    <property type="entry name" value="Prot_kinase_dom"/>
</dbReference>
<dbReference type="PANTHER" id="PTHR24342">
    <property type="entry name" value="SERINE/THREONINE-PROTEIN KINASE 17"/>
    <property type="match status" value="1"/>
</dbReference>
<feature type="domain" description="Protein kinase" evidence="6">
    <location>
        <begin position="51"/>
        <end position="129"/>
    </location>
</feature>
<reference evidence="7 8" key="1">
    <citation type="submission" date="2018-04" db="EMBL/GenBank/DDBJ databases">
        <authorList>
            <person name="Zhang X."/>
            <person name="Yuan J."/>
            <person name="Li F."/>
            <person name="Xiang J."/>
        </authorList>
    </citation>
    <scope>NUCLEOTIDE SEQUENCE [LARGE SCALE GENOMIC DNA]</scope>
    <source>
        <tissue evidence="7">Muscle</tissue>
    </source>
</reference>
<evidence type="ECO:0000256" key="1">
    <source>
        <dbReference type="ARBA" id="ARBA00022527"/>
    </source>
</evidence>
<keyword evidence="8" id="KW-1185">Reference proteome</keyword>
<dbReference type="EMBL" id="QCYY01002606">
    <property type="protein sequence ID" value="ROT69105.1"/>
    <property type="molecule type" value="Genomic_DNA"/>
</dbReference>
<sequence>MMPEGSPGSHGRFQGLPAGQWSADPDTGVVALTEAALARLLNPDPIDKWYILDPEPIARGQFAVVYHCRHRITGEEFAAKFSSRWRLGADCTSDIVHEIAICVMLRPTPRAVQLQDVFKTDAEFVLVME</sequence>
<dbReference type="InterPro" id="IPR011009">
    <property type="entry name" value="Kinase-like_dom_sf"/>
</dbReference>
<dbReference type="AlphaFoldDB" id="A0A3R7M1C1"/>
<dbReference type="Gene3D" id="3.30.200.20">
    <property type="entry name" value="Phosphorylase Kinase, domain 1"/>
    <property type="match status" value="1"/>
</dbReference>
<proteinExistence type="predicted"/>
<dbReference type="GO" id="GO:0004674">
    <property type="term" value="F:protein serine/threonine kinase activity"/>
    <property type="evidence" value="ECO:0007669"/>
    <property type="project" value="UniProtKB-KW"/>
</dbReference>
<reference evidence="7 8" key="2">
    <citation type="submission" date="2019-01" db="EMBL/GenBank/DDBJ databases">
        <title>The decoding of complex shrimp genome reveals the adaptation for benthos swimmer, frequently molting mechanism and breeding impact on genome.</title>
        <authorList>
            <person name="Sun Y."/>
            <person name="Gao Y."/>
            <person name="Yu Y."/>
        </authorList>
    </citation>
    <scope>NUCLEOTIDE SEQUENCE [LARGE SCALE GENOMIC DNA]</scope>
    <source>
        <tissue evidence="7">Muscle</tissue>
    </source>
</reference>
<dbReference type="GO" id="GO:0005524">
    <property type="term" value="F:ATP binding"/>
    <property type="evidence" value="ECO:0007669"/>
    <property type="project" value="UniProtKB-KW"/>
</dbReference>
<dbReference type="Proteomes" id="UP000283509">
    <property type="component" value="Unassembled WGS sequence"/>
</dbReference>
<dbReference type="Pfam" id="PF00069">
    <property type="entry name" value="Pkinase"/>
    <property type="match status" value="1"/>
</dbReference>
<evidence type="ECO:0000259" key="6">
    <source>
        <dbReference type="PROSITE" id="PS50011"/>
    </source>
</evidence>
<keyword evidence="3" id="KW-0547">Nucleotide-binding</keyword>
<evidence type="ECO:0000256" key="5">
    <source>
        <dbReference type="ARBA" id="ARBA00022840"/>
    </source>
</evidence>
<gene>
    <name evidence="7" type="ORF">C7M84_012730</name>
</gene>
<evidence type="ECO:0000313" key="7">
    <source>
        <dbReference type="EMBL" id="ROT69105.1"/>
    </source>
</evidence>
<keyword evidence="2" id="KW-0808">Transferase</keyword>
<dbReference type="SUPFAM" id="SSF56112">
    <property type="entry name" value="Protein kinase-like (PK-like)"/>
    <property type="match status" value="1"/>
</dbReference>
<evidence type="ECO:0000256" key="4">
    <source>
        <dbReference type="ARBA" id="ARBA00022777"/>
    </source>
</evidence>
<evidence type="ECO:0000256" key="3">
    <source>
        <dbReference type="ARBA" id="ARBA00022741"/>
    </source>
</evidence>
<keyword evidence="1" id="KW-0723">Serine/threonine-protein kinase</keyword>
<accession>A0A3R7M1C1</accession>